<dbReference type="EMBL" id="CAXAMN010027095">
    <property type="protein sequence ID" value="CAK9108367.1"/>
    <property type="molecule type" value="Genomic_DNA"/>
</dbReference>
<name>A0ABP0S7E4_9DINO</name>
<sequence length="239" mass="25632">MFDFDEIEETAEREGGWKEGADGETPVGAGAVEGASGGAAAQDEKGMFDFDDLEDTLPAMSSKVVPSSADMQVEVLFQHQGEAWTRSYQVASASTVLDLKKQIGDEVKSIQLCRFGRPLADGDLLKENERLHFAFVGPRSPTATRQRPKPVENTWAGDEEVTIVLDAALHLCQTRRVPKGTSVAGLKAAMAKEDPTNATQAKDFELGICGGSGHALAEEVVLSDIGVRHLDLLPALPVR</sequence>
<evidence type="ECO:0008006" key="5">
    <source>
        <dbReference type="Google" id="ProtNLM"/>
    </source>
</evidence>
<gene>
    <name evidence="2" type="ORF">CCMP2556_LOCUS50479</name>
    <name evidence="3" type="ORF">CCMP2556_LOCUS50509</name>
</gene>
<reference evidence="2 4" key="1">
    <citation type="submission" date="2024-02" db="EMBL/GenBank/DDBJ databases">
        <authorList>
            <person name="Chen Y."/>
            <person name="Shah S."/>
            <person name="Dougan E. K."/>
            <person name="Thang M."/>
            <person name="Chan C."/>
        </authorList>
    </citation>
    <scope>NUCLEOTIDE SEQUENCE [LARGE SCALE GENOMIC DNA]</scope>
</reference>
<feature type="compositionally biased region" description="Basic and acidic residues" evidence="1">
    <location>
        <begin position="10"/>
        <end position="21"/>
    </location>
</feature>
<evidence type="ECO:0000313" key="2">
    <source>
        <dbReference type="EMBL" id="CAK9108297.1"/>
    </source>
</evidence>
<evidence type="ECO:0000256" key="1">
    <source>
        <dbReference type="SAM" id="MobiDB-lite"/>
    </source>
</evidence>
<keyword evidence="4" id="KW-1185">Reference proteome</keyword>
<evidence type="ECO:0000313" key="3">
    <source>
        <dbReference type="EMBL" id="CAK9108367.1"/>
    </source>
</evidence>
<comment type="caution">
    <text evidence="2">The sequence shown here is derived from an EMBL/GenBank/DDBJ whole genome shotgun (WGS) entry which is preliminary data.</text>
</comment>
<feature type="compositionally biased region" description="Low complexity" evidence="1">
    <location>
        <begin position="28"/>
        <end position="41"/>
    </location>
</feature>
<evidence type="ECO:0000313" key="4">
    <source>
        <dbReference type="Proteomes" id="UP001642484"/>
    </source>
</evidence>
<dbReference type="CDD" id="cd17039">
    <property type="entry name" value="Ubl_ubiquitin_like"/>
    <property type="match status" value="1"/>
</dbReference>
<accession>A0ABP0S7E4</accession>
<proteinExistence type="predicted"/>
<dbReference type="Proteomes" id="UP001642484">
    <property type="component" value="Unassembled WGS sequence"/>
</dbReference>
<protein>
    <recommendedName>
        <fullName evidence="5">Ubiquitin-like domain-containing protein</fullName>
    </recommendedName>
</protein>
<dbReference type="EMBL" id="CAXAMN010027084">
    <property type="protein sequence ID" value="CAK9108297.1"/>
    <property type="molecule type" value="Genomic_DNA"/>
</dbReference>
<feature type="region of interest" description="Disordered" evidence="1">
    <location>
        <begin position="1"/>
        <end position="41"/>
    </location>
</feature>
<organism evidence="2 4">
    <name type="scientific">Durusdinium trenchii</name>
    <dbReference type="NCBI Taxonomy" id="1381693"/>
    <lineage>
        <taxon>Eukaryota</taxon>
        <taxon>Sar</taxon>
        <taxon>Alveolata</taxon>
        <taxon>Dinophyceae</taxon>
        <taxon>Suessiales</taxon>
        <taxon>Symbiodiniaceae</taxon>
        <taxon>Durusdinium</taxon>
    </lineage>
</organism>